<dbReference type="HAMAP" id="MF_00083">
    <property type="entry name" value="Pept_tRNA_hydro_bact"/>
    <property type="match status" value="1"/>
</dbReference>
<dbReference type="InterPro" id="IPR018171">
    <property type="entry name" value="Pept_tRNA_hydro_CS"/>
</dbReference>
<feature type="binding site" evidence="7">
    <location>
        <position position="69"/>
    </location>
    <ligand>
        <name>tRNA</name>
        <dbReference type="ChEBI" id="CHEBI:17843"/>
    </ligand>
</feature>
<dbReference type="CDD" id="cd00462">
    <property type="entry name" value="PTH"/>
    <property type="match status" value="1"/>
</dbReference>
<dbReference type="EC" id="3.1.1.29" evidence="1 7"/>
<reference evidence="10 11" key="1">
    <citation type="submission" date="2016-08" db="EMBL/GenBank/DDBJ databases">
        <authorList>
            <person name="Seilhamer J.J."/>
        </authorList>
    </citation>
    <scope>NUCLEOTIDE SEQUENCE [LARGE SCALE GENOMIC DNA]</scope>
    <source>
        <strain evidence="10 11">KCTC 42603</strain>
    </source>
</reference>
<comment type="subcellular location">
    <subcellularLocation>
        <location evidence="7">Cytoplasm</location>
    </subcellularLocation>
</comment>
<dbReference type="STRING" id="1656094.BFC18_03325"/>
<dbReference type="InterPro" id="IPR036416">
    <property type="entry name" value="Pept_tRNA_hydro_sf"/>
</dbReference>
<comment type="function">
    <text evidence="7">Catalyzes the release of premature peptidyl moieties from peptidyl-tRNA molecules trapped in stalled 50S ribosomal subunits, and thus maintains levels of free tRNAs and 50S ribosomes.</text>
</comment>
<dbReference type="NCBIfam" id="TIGR00447">
    <property type="entry name" value="pth"/>
    <property type="match status" value="1"/>
</dbReference>
<dbReference type="SUPFAM" id="SSF53178">
    <property type="entry name" value="Peptidyl-tRNA hydrolase-like"/>
    <property type="match status" value="1"/>
</dbReference>
<dbReference type="GO" id="GO:0072344">
    <property type="term" value="P:rescue of stalled ribosome"/>
    <property type="evidence" value="ECO:0007669"/>
    <property type="project" value="UniProtKB-UniRule"/>
</dbReference>
<feature type="active site" description="Proton acceptor" evidence="7">
    <location>
        <position position="23"/>
    </location>
</feature>
<dbReference type="EMBL" id="MDHN01000005">
    <property type="protein sequence ID" value="OFC72301.1"/>
    <property type="molecule type" value="Genomic_DNA"/>
</dbReference>
<evidence type="ECO:0000313" key="10">
    <source>
        <dbReference type="EMBL" id="OFC72301.1"/>
    </source>
</evidence>
<dbReference type="FunFam" id="3.40.50.1470:FF:000001">
    <property type="entry name" value="Peptidyl-tRNA hydrolase"/>
    <property type="match status" value="1"/>
</dbReference>
<dbReference type="OrthoDB" id="9800507at2"/>
<evidence type="ECO:0000256" key="2">
    <source>
        <dbReference type="ARBA" id="ARBA00022555"/>
    </source>
</evidence>
<dbReference type="PANTHER" id="PTHR17224:SF1">
    <property type="entry name" value="PEPTIDYL-TRNA HYDROLASE"/>
    <property type="match status" value="1"/>
</dbReference>
<feature type="site" description="Discriminates between blocked and unblocked aminoacyl-tRNA" evidence="7">
    <location>
        <position position="13"/>
    </location>
</feature>
<keyword evidence="4 7" id="KW-0694">RNA-binding</keyword>
<evidence type="ECO:0000256" key="9">
    <source>
        <dbReference type="RuleBase" id="RU004320"/>
    </source>
</evidence>
<keyword evidence="11" id="KW-1185">Reference proteome</keyword>
<dbReference type="Pfam" id="PF01195">
    <property type="entry name" value="Pept_tRNA_hydro"/>
    <property type="match status" value="1"/>
</dbReference>
<dbReference type="PROSITE" id="PS01195">
    <property type="entry name" value="PEPT_TRNA_HYDROL_1"/>
    <property type="match status" value="1"/>
</dbReference>
<evidence type="ECO:0000256" key="3">
    <source>
        <dbReference type="ARBA" id="ARBA00022801"/>
    </source>
</evidence>
<dbReference type="InterPro" id="IPR001328">
    <property type="entry name" value="Pept_tRNA_hydro"/>
</dbReference>
<feature type="site" description="Stabilizes the basic form of H active site to accept a proton" evidence="7">
    <location>
        <position position="96"/>
    </location>
</feature>
<keyword evidence="3 7" id="KW-0378">Hydrolase</keyword>
<gene>
    <name evidence="7" type="primary">pth</name>
    <name evidence="10" type="ORF">BFC18_03325</name>
</gene>
<comment type="function">
    <text evidence="7">Hydrolyzes ribosome-free peptidyl-tRNAs (with 1 or more amino acids incorporated), which drop off the ribosome during protein synthesis, or as a result of ribosome stalling.</text>
</comment>
<sequence>MSSDIRLIVGLGNPGPEYENTRHNAGVWFLNELAARFNTSLTPENKFYGLTGRITIGTQDIRLLYPTTFMNKSGQAVAAMANFYRIPAENMLVAFDELDLPPGIAKYKMGGSSSQNGIRDIVARMGNNKDFLRLRIGIGHPGHKSKVTGHVLGKPPANEKTAIDDVIDEAVRCTEMLIKNDLKQAQNRLHSFKADVQG</sequence>
<comment type="catalytic activity">
    <reaction evidence="7 8">
        <text>an N-acyl-L-alpha-aminoacyl-tRNA + H2O = an N-acyl-L-amino acid + a tRNA + H(+)</text>
        <dbReference type="Rhea" id="RHEA:54448"/>
        <dbReference type="Rhea" id="RHEA-COMP:10123"/>
        <dbReference type="Rhea" id="RHEA-COMP:13883"/>
        <dbReference type="ChEBI" id="CHEBI:15377"/>
        <dbReference type="ChEBI" id="CHEBI:15378"/>
        <dbReference type="ChEBI" id="CHEBI:59874"/>
        <dbReference type="ChEBI" id="CHEBI:78442"/>
        <dbReference type="ChEBI" id="CHEBI:138191"/>
        <dbReference type="EC" id="3.1.1.29"/>
    </reaction>
</comment>
<evidence type="ECO:0000256" key="4">
    <source>
        <dbReference type="ARBA" id="ARBA00022884"/>
    </source>
</evidence>
<evidence type="ECO:0000256" key="8">
    <source>
        <dbReference type="RuleBase" id="RU000673"/>
    </source>
</evidence>
<evidence type="ECO:0000256" key="7">
    <source>
        <dbReference type="HAMAP-Rule" id="MF_00083"/>
    </source>
</evidence>
<keyword evidence="2 7" id="KW-0820">tRNA-binding</keyword>
<organism evidence="10 11">
    <name type="scientific">Alteromonas confluentis</name>
    <dbReference type="NCBI Taxonomy" id="1656094"/>
    <lineage>
        <taxon>Bacteria</taxon>
        <taxon>Pseudomonadati</taxon>
        <taxon>Pseudomonadota</taxon>
        <taxon>Gammaproteobacteria</taxon>
        <taxon>Alteromonadales</taxon>
        <taxon>Alteromonadaceae</taxon>
        <taxon>Alteromonas/Salinimonas group</taxon>
        <taxon>Alteromonas</taxon>
    </lineage>
</organism>
<evidence type="ECO:0000256" key="5">
    <source>
        <dbReference type="ARBA" id="ARBA00038063"/>
    </source>
</evidence>
<feature type="binding site" evidence="7">
    <location>
        <position position="71"/>
    </location>
    <ligand>
        <name>tRNA</name>
        <dbReference type="ChEBI" id="CHEBI:17843"/>
    </ligand>
</feature>
<dbReference type="GO" id="GO:0006515">
    <property type="term" value="P:protein quality control for misfolded or incompletely synthesized proteins"/>
    <property type="evidence" value="ECO:0007669"/>
    <property type="project" value="UniProtKB-UniRule"/>
</dbReference>
<feature type="binding site" evidence="7">
    <location>
        <position position="116"/>
    </location>
    <ligand>
        <name>tRNA</name>
        <dbReference type="ChEBI" id="CHEBI:17843"/>
    </ligand>
</feature>
<evidence type="ECO:0000256" key="6">
    <source>
        <dbReference type="ARBA" id="ARBA00050038"/>
    </source>
</evidence>
<dbReference type="RefSeq" id="WP_070123528.1">
    <property type="nucleotide sequence ID" value="NZ_MDHN01000005.1"/>
</dbReference>
<dbReference type="GO" id="GO:0000049">
    <property type="term" value="F:tRNA binding"/>
    <property type="evidence" value="ECO:0007669"/>
    <property type="project" value="UniProtKB-UniRule"/>
</dbReference>
<dbReference type="AlphaFoldDB" id="A0A1E7ZFL1"/>
<accession>A0A1E7ZFL1</accession>
<dbReference type="PANTHER" id="PTHR17224">
    <property type="entry name" value="PEPTIDYL-TRNA HYDROLASE"/>
    <property type="match status" value="1"/>
</dbReference>
<dbReference type="Gene3D" id="3.40.50.1470">
    <property type="entry name" value="Peptidyl-tRNA hydrolase"/>
    <property type="match status" value="1"/>
</dbReference>
<proteinExistence type="inferred from homology"/>
<evidence type="ECO:0000313" key="11">
    <source>
        <dbReference type="Proteomes" id="UP000175691"/>
    </source>
</evidence>
<evidence type="ECO:0000256" key="1">
    <source>
        <dbReference type="ARBA" id="ARBA00013260"/>
    </source>
</evidence>
<comment type="similarity">
    <text evidence="5 7 9">Belongs to the PTH family.</text>
</comment>
<dbReference type="GO" id="GO:0004045">
    <property type="term" value="F:peptidyl-tRNA hydrolase activity"/>
    <property type="evidence" value="ECO:0007669"/>
    <property type="project" value="UniProtKB-UniRule"/>
</dbReference>
<dbReference type="Proteomes" id="UP000175691">
    <property type="component" value="Unassembled WGS sequence"/>
</dbReference>
<feature type="binding site" evidence="7">
    <location>
        <position position="18"/>
    </location>
    <ligand>
        <name>tRNA</name>
        <dbReference type="ChEBI" id="CHEBI:17843"/>
    </ligand>
</feature>
<comment type="caution">
    <text evidence="10">The sequence shown here is derived from an EMBL/GenBank/DDBJ whole genome shotgun (WGS) entry which is preliminary data.</text>
</comment>
<keyword evidence="7" id="KW-0963">Cytoplasm</keyword>
<name>A0A1E7ZFL1_9ALTE</name>
<protein>
    <recommendedName>
        <fullName evidence="6 7">Peptidyl-tRNA hydrolase</fullName>
        <shortName evidence="7">Pth</shortName>
        <ecNumber evidence="1 7">3.1.1.29</ecNumber>
    </recommendedName>
</protein>
<comment type="subunit">
    <text evidence="7">Monomer.</text>
</comment>
<dbReference type="GO" id="GO:0005737">
    <property type="term" value="C:cytoplasm"/>
    <property type="evidence" value="ECO:0007669"/>
    <property type="project" value="UniProtKB-SubCell"/>
</dbReference>